<accession>A0AB39PQF6</accession>
<dbReference type="AlphaFoldDB" id="A0AB39PQF6"/>
<dbReference type="EMBL" id="CP163439">
    <property type="protein sequence ID" value="XDQ33300.1"/>
    <property type="molecule type" value="Genomic_DNA"/>
</dbReference>
<evidence type="ECO:0000313" key="1">
    <source>
        <dbReference type="EMBL" id="XDQ33300.1"/>
    </source>
</evidence>
<proteinExistence type="predicted"/>
<organism evidence="1">
    <name type="scientific">Streptomyces sp. R28</name>
    <dbReference type="NCBI Taxonomy" id="3238628"/>
    <lineage>
        <taxon>Bacteria</taxon>
        <taxon>Bacillati</taxon>
        <taxon>Actinomycetota</taxon>
        <taxon>Actinomycetes</taxon>
        <taxon>Kitasatosporales</taxon>
        <taxon>Streptomycetaceae</taxon>
        <taxon>Streptomyces</taxon>
    </lineage>
</organism>
<reference evidence="1" key="1">
    <citation type="submission" date="2024-07" db="EMBL/GenBank/DDBJ databases">
        <authorList>
            <person name="Yu S.T."/>
        </authorList>
    </citation>
    <scope>NUCLEOTIDE SEQUENCE</scope>
    <source>
        <strain evidence="1">R28</strain>
    </source>
</reference>
<name>A0AB39PQF6_9ACTN</name>
<sequence length="51" mass="5142">MSTESTTKQVAPLACTRCGDTGGPFVPATGLCEDCEPEVASALRGAPEASK</sequence>
<evidence type="ECO:0008006" key="2">
    <source>
        <dbReference type="Google" id="ProtNLM"/>
    </source>
</evidence>
<dbReference type="RefSeq" id="WP_369167849.1">
    <property type="nucleotide sequence ID" value="NZ_CP163439.1"/>
</dbReference>
<gene>
    <name evidence="1" type="ORF">AB5J49_08205</name>
</gene>
<protein>
    <recommendedName>
        <fullName evidence="2">Small CPxCG-related zinc finger protein</fullName>
    </recommendedName>
</protein>